<feature type="domain" description="HTH tetR-type" evidence="5">
    <location>
        <begin position="14"/>
        <end position="73"/>
    </location>
</feature>
<reference evidence="7" key="1">
    <citation type="journal article" date="2019" name="Int. J. Syst. Evol. Microbiol.">
        <title>The Global Catalogue of Microorganisms (GCM) 10K type strain sequencing project: providing services to taxonomists for standard genome sequencing and annotation.</title>
        <authorList>
            <consortium name="The Broad Institute Genomics Platform"/>
            <consortium name="The Broad Institute Genome Sequencing Center for Infectious Disease"/>
            <person name="Wu L."/>
            <person name="Ma J."/>
        </authorList>
    </citation>
    <scope>NUCLEOTIDE SEQUENCE [LARGE SCALE GENOMIC DNA]</scope>
    <source>
        <strain evidence="7">JCM 17906</strain>
    </source>
</reference>
<accession>A0ABP8RXI1</accession>
<organism evidence="6 7">
    <name type="scientific">Pseudonocardia xishanensis</name>
    <dbReference type="NCBI Taxonomy" id="630995"/>
    <lineage>
        <taxon>Bacteria</taxon>
        <taxon>Bacillati</taxon>
        <taxon>Actinomycetota</taxon>
        <taxon>Actinomycetes</taxon>
        <taxon>Pseudonocardiales</taxon>
        <taxon>Pseudonocardiaceae</taxon>
        <taxon>Pseudonocardia</taxon>
    </lineage>
</organism>
<dbReference type="PANTHER" id="PTHR30055">
    <property type="entry name" value="HTH-TYPE TRANSCRIPTIONAL REGULATOR RUTR"/>
    <property type="match status" value="1"/>
</dbReference>
<keyword evidence="7" id="KW-1185">Reference proteome</keyword>
<dbReference type="Pfam" id="PF21597">
    <property type="entry name" value="TetR_C_43"/>
    <property type="match status" value="1"/>
</dbReference>
<dbReference type="PANTHER" id="PTHR30055:SF234">
    <property type="entry name" value="HTH-TYPE TRANSCRIPTIONAL REGULATOR BETI"/>
    <property type="match status" value="1"/>
</dbReference>
<comment type="caution">
    <text evidence="6">The sequence shown here is derived from an EMBL/GenBank/DDBJ whole genome shotgun (WGS) entry which is preliminary data.</text>
</comment>
<dbReference type="SUPFAM" id="SSF48498">
    <property type="entry name" value="Tetracyclin repressor-like, C-terminal domain"/>
    <property type="match status" value="1"/>
</dbReference>
<protein>
    <submittedName>
        <fullName evidence="6">TetR/AcrR family transcriptional regulator</fullName>
    </submittedName>
</protein>
<dbReference type="PROSITE" id="PS50977">
    <property type="entry name" value="HTH_TETR_2"/>
    <property type="match status" value="1"/>
</dbReference>
<keyword evidence="3" id="KW-0804">Transcription</keyword>
<evidence type="ECO:0000256" key="4">
    <source>
        <dbReference type="PROSITE-ProRule" id="PRU00335"/>
    </source>
</evidence>
<dbReference type="InterPro" id="IPR050109">
    <property type="entry name" value="HTH-type_TetR-like_transc_reg"/>
</dbReference>
<evidence type="ECO:0000256" key="3">
    <source>
        <dbReference type="ARBA" id="ARBA00023163"/>
    </source>
</evidence>
<dbReference type="InterPro" id="IPR049445">
    <property type="entry name" value="TetR_SbtR-like_C"/>
</dbReference>
<evidence type="ECO:0000313" key="6">
    <source>
        <dbReference type="EMBL" id="GAA4551938.1"/>
    </source>
</evidence>
<dbReference type="RefSeq" id="WP_345421871.1">
    <property type="nucleotide sequence ID" value="NZ_BAABGT010000069.1"/>
</dbReference>
<dbReference type="Proteomes" id="UP001501598">
    <property type="component" value="Unassembled WGS sequence"/>
</dbReference>
<name>A0ABP8RXI1_9PSEU</name>
<evidence type="ECO:0000256" key="1">
    <source>
        <dbReference type="ARBA" id="ARBA00023015"/>
    </source>
</evidence>
<keyword evidence="2 4" id="KW-0238">DNA-binding</keyword>
<dbReference type="EMBL" id="BAABGT010000069">
    <property type="protein sequence ID" value="GAA4551938.1"/>
    <property type="molecule type" value="Genomic_DNA"/>
</dbReference>
<dbReference type="Pfam" id="PF00440">
    <property type="entry name" value="TetR_N"/>
    <property type="match status" value="1"/>
</dbReference>
<dbReference type="SUPFAM" id="SSF46689">
    <property type="entry name" value="Homeodomain-like"/>
    <property type="match status" value="1"/>
</dbReference>
<dbReference type="InterPro" id="IPR036271">
    <property type="entry name" value="Tet_transcr_reg_TetR-rel_C_sf"/>
</dbReference>
<dbReference type="InterPro" id="IPR001647">
    <property type="entry name" value="HTH_TetR"/>
</dbReference>
<evidence type="ECO:0000259" key="5">
    <source>
        <dbReference type="PROSITE" id="PS50977"/>
    </source>
</evidence>
<dbReference type="Gene3D" id="1.10.357.10">
    <property type="entry name" value="Tetracycline Repressor, domain 2"/>
    <property type="match status" value="1"/>
</dbReference>
<dbReference type="InterPro" id="IPR009057">
    <property type="entry name" value="Homeodomain-like_sf"/>
</dbReference>
<sequence>MHTRPGPPRRADARRNAERIVRVAIDALGEGGGPVRLEELADRAGVAEATLYRLFGGRRGLMTEVLATFVTEQIEPLVGPPGPDPTAELATALAATVEVLAEHRALVRAAREAGPLGVGPVQGFLGRLAAVLAAAQEAGGVRPDATVRDLGAVLIMALAAVHEGDPAGADRRRALALLLAGLRPGGPPLPPPAPGNLLA</sequence>
<keyword evidence="1" id="KW-0805">Transcription regulation</keyword>
<feature type="DNA-binding region" description="H-T-H motif" evidence="4">
    <location>
        <begin position="36"/>
        <end position="55"/>
    </location>
</feature>
<evidence type="ECO:0000256" key="2">
    <source>
        <dbReference type="ARBA" id="ARBA00023125"/>
    </source>
</evidence>
<gene>
    <name evidence="6" type="ORF">GCM10023175_44740</name>
</gene>
<evidence type="ECO:0000313" key="7">
    <source>
        <dbReference type="Proteomes" id="UP001501598"/>
    </source>
</evidence>
<proteinExistence type="predicted"/>